<dbReference type="Pfam" id="PF01425">
    <property type="entry name" value="Amidase"/>
    <property type="match status" value="1"/>
</dbReference>
<evidence type="ECO:0000259" key="2">
    <source>
        <dbReference type="Pfam" id="PF01425"/>
    </source>
</evidence>
<evidence type="ECO:0000313" key="4">
    <source>
        <dbReference type="Proteomes" id="UP000280444"/>
    </source>
</evidence>
<dbReference type="Gene3D" id="3.90.1300.10">
    <property type="entry name" value="Amidase signature (AS) domain"/>
    <property type="match status" value="1"/>
</dbReference>
<reference evidence="3 4" key="1">
    <citation type="submission" date="2018-11" db="EMBL/GenBank/DDBJ databases">
        <title>Genomes From Bacteria Associated with the Canine Oral Cavity: a Test Case for Automated Genome-Based Taxonomic Assignment.</title>
        <authorList>
            <person name="Coil D.A."/>
            <person name="Jospin G."/>
            <person name="Darling A.E."/>
            <person name="Wallis C."/>
            <person name="Davis I.J."/>
            <person name="Harris S."/>
            <person name="Eisen J.A."/>
            <person name="Holcombe L.J."/>
            <person name="O'Flynn C."/>
        </authorList>
    </citation>
    <scope>NUCLEOTIDE SEQUENCE [LARGE SCALE GENOMIC DNA]</scope>
    <source>
        <strain evidence="3 4">OH770</strain>
    </source>
</reference>
<dbReference type="PANTHER" id="PTHR11895:SF7">
    <property type="entry name" value="GLUTAMYL-TRNA(GLN) AMIDOTRANSFERASE SUBUNIT A, MITOCHONDRIAL"/>
    <property type="match status" value="1"/>
</dbReference>
<dbReference type="RefSeq" id="WP_124868661.1">
    <property type="nucleotide sequence ID" value="NZ_RQZF01000002.1"/>
</dbReference>
<gene>
    <name evidence="3" type="ORF">EII11_03530</name>
</gene>
<dbReference type="Proteomes" id="UP000280444">
    <property type="component" value="Unassembled WGS sequence"/>
</dbReference>
<evidence type="ECO:0000256" key="1">
    <source>
        <dbReference type="ARBA" id="ARBA00009199"/>
    </source>
</evidence>
<dbReference type="OrthoDB" id="5175573at2"/>
<protein>
    <submittedName>
        <fullName evidence="3">Amidase</fullName>
    </submittedName>
</protein>
<comment type="caution">
    <text evidence="3">The sequence shown here is derived from an EMBL/GenBank/DDBJ whole genome shotgun (WGS) entry which is preliminary data.</text>
</comment>
<comment type="similarity">
    <text evidence="1">Belongs to the amidase family.</text>
</comment>
<organism evidence="3 4">
    <name type="scientific">Schaalia canis</name>
    <dbReference type="NCBI Taxonomy" id="100469"/>
    <lineage>
        <taxon>Bacteria</taxon>
        <taxon>Bacillati</taxon>
        <taxon>Actinomycetota</taxon>
        <taxon>Actinomycetes</taxon>
        <taxon>Actinomycetales</taxon>
        <taxon>Actinomycetaceae</taxon>
        <taxon>Schaalia</taxon>
    </lineage>
</organism>
<dbReference type="SUPFAM" id="SSF75304">
    <property type="entry name" value="Amidase signature (AS) enzymes"/>
    <property type="match status" value="1"/>
</dbReference>
<feature type="domain" description="Amidase" evidence="2">
    <location>
        <begin position="40"/>
        <end position="469"/>
    </location>
</feature>
<name>A0A3P1SHZ7_9ACTO</name>
<dbReference type="InterPro" id="IPR020556">
    <property type="entry name" value="Amidase_CS"/>
</dbReference>
<dbReference type="InterPro" id="IPR000120">
    <property type="entry name" value="Amidase"/>
</dbReference>
<dbReference type="GO" id="GO:0003824">
    <property type="term" value="F:catalytic activity"/>
    <property type="evidence" value="ECO:0007669"/>
    <property type="project" value="InterPro"/>
</dbReference>
<evidence type="ECO:0000313" key="3">
    <source>
        <dbReference type="EMBL" id="RRC95932.1"/>
    </source>
</evidence>
<dbReference type="PANTHER" id="PTHR11895">
    <property type="entry name" value="TRANSAMIDASE"/>
    <property type="match status" value="1"/>
</dbReference>
<dbReference type="AlphaFoldDB" id="A0A3P1SHZ7"/>
<dbReference type="InterPro" id="IPR023631">
    <property type="entry name" value="Amidase_dom"/>
</dbReference>
<dbReference type="EMBL" id="RQZF01000002">
    <property type="protein sequence ID" value="RRC95932.1"/>
    <property type="molecule type" value="Genomic_DNA"/>
</dbReference>
<accession>A0A3P1SHZ7</accession>
<sequence length="490" mass="50919">MDRNEHSASYGDLTPSTYATLSATDIAEGVRSGAFTARAVIEAAIERIRQVNGPLNAMTVIRHDEALGEASALDAALASGDPARIRTFGADGPLAGVPVAVKEEYDVAGLPTTLGGYGNSSPAQRDSEAIRRLRRAGAIIIGKTTMPEFGQIPLTNSERYGLTLNPWDETRSPGGSSGGSAVAVAAGMVPIGLGADGGGSIRIPAACCGLVGLKPARGRISPAPLSEHWHGLVSLGAITRTVADTAVVNDVLAGTMPSDTFVAPPLPMSHVEATLQTSRSFTVAWSARPATPGVAMSAEVERALRATVALLEGMGHHMKETRRVWPAAADAFLTQFASGMAIEAAAVEHPQLLEGRTRATADIGRTIPRFMLDRALRRSEAIARMIDARFLTHADVLLLPTLPVMTPEADALSGVGALTSASGSTVFVANTAIFNVSGHPALSLPAPVSASSLPIGMQFVARPGREDVLMALAAQIEQRVGGWPSPRMGE</sequence>
<proteinExistence type="inferred from homology"/>
<dbReference type="InterPro" id="IPR036928">
    <property type="entry name" value="AS_sf"/>
</dbReference>
<dbReference type="PROSITE" id="PS00571">
    <property type="entry name" value="AMIDASES"/>
    <property type="match status" value="1"/>
</dbReference>
<keyword evidence="4" id="KW-1185">Reference proteome</keyword>